<dbReference type="Gramene" id="ORUFI07G10430.1">
    <property type="protein sequence ID" value="ORUFI07G10430.1"/>
    <property type="gene ID" value="ORUFI07G10430"/>
</dbReference>
<name>A0A0E0Q6P7_ORYRU</name>
<proteinExistence type="predicted"/>
<dbReference type="AlphaFoldDB" id="A0A0E0Q6P7"/>
<protein>
    <submittedName>
        <fullName evidence="2">Uncharacterized protein</fullName>
    </submittedName>
</protein>
<feature type="region of interest" description="Disordered" evidence="1">
    <location>
        <begin position="1"/>
        <end position="49"/>
    </location>
</feature>
<dbReference type="Proteomes" id="UP000008022">
    <property type="component" value="Unassembled WGS sequence"/>
</dbReference>
<accession>A0A0E0Q6P7</accession>
<evidence type="ECO:0000313" key="3">
    <source>
        <dbReference type="Proteomes" id="UP000008022"/>
    </source>
</evidence>
<feature type="compositionally biased region" description="Polar residues" evidence="1">
    <location>
        <begin position="35"/>
        <end position="44"/>
    </location>
</feature>
<dbReference type="OMA" id="HQISTIF"/>
<feature type="region of interest" description="Disordered" evidence="1">
    <location>
        <begin position="275"/>
        <end position="302"/>
    </location>
</feature>
<keyword evidence="3" id="KW-1185">Reference proteome</keyword>
<sequence length="492" mass="54109">MTPTKCSTSVPSCASTKSDGESTPTTLEHAFPATMNPSTPSNESAAAAPPMSLTATKENGADIGKAVDKSEKAIQDLCSKIDRILEAFRDIKVDLPVSKDSTRDVAALSANIGQTSITLKVGAEAGSTNHVDSAKLGMGTTIKCSMKCKNQLVDDDGEDMANDGRTELTEVDTKFTPVNLCFRDPWLALNAIPSRNLIWCLSCDLGVVSPSFVPSKLEVLYHCFVLGSVCRASSPPVPPWRVAVPWYNDQVFSGSGSVVVVQPLQPWPPTSRTNCKGDQMELQSQPWPDPRQVTRLSSSEQKKHGEKLKIQIIVTVCSVPKVAIKGLQLLGERMLQEEQLKCEFVKSSWYNFSNHLIGDIMDAALPMQSLGQLVPSYSLAQSENENLLIQQAMNWFQFKFSANHFLSKPFQWRQDMVDDQQQIDGVNKMLLYYHQISTIFCIVSEDVVYDVAWTPVMPSNWEDVAIICFCPGAFPGSWDCAIDSEACVCQDC</sequence>
<dbReference type="EnsemblPlants" id="ORUFI07G10430.1">
    <property type="protein sequence ID" value="ORUFI07G10430.1"/>
    <property type="gene ID" value="ORUFI07G10430"/>
</dbReference>
<organism evidence="2 3">
    <name type="scientific">Oryza rufipogon</name>
    <name type="common">Brownbeard rice</name>
    <name type="synonym">Asian wild rice</name>
    <dbReference type="NCBI Taxonomy" id="4529"/>
    <lineage>
        <taxon>Eukaryota</taxon>
        <taxon>Viridiplantae</taxon>
        <taxon>Streptophyta</taxon>
        <taxon>Embryophyta</taxon>
        <taxon>Tracheophyta</taxon>
        <taxon>Spermatophyta</taxon>
        <taxon>Magnoliopsida</taxon>
        <taxon>Liliopsida</taxon>
        <taxon>Poales</taxon>
        <taxon>Poaceae</taxon>
        <taxon>BOP clade</taxon>
        <taxon>Oryzoideae</taxon>
        <taxon>Oryzeae</taxon>
        <taxon>Oryzinae</taxon>
        <taxon>Oryza</taxon>
    </lineage>
</organism>
<evidence type="ECO:0000313" key="2">
    <source>
        <dbReference type="EnsemblPlants" id="ORUFI07G10430.1"/>
    </source>
</evidence>
<feature type="compositionally biased region" description="Polar residues" evidence="1">
    <location>
        <begin position="1"/>
        <end position="26"/>
    </location>
</feature>
<evidence type="ECO:0000256" key="1">
    <source>
        <dbReference type="SAM" id="MobiDB-lite"/>
    </source>
</evidence>
<dbReference type="HOGENOM" id="CLU_554791_0_0_1"/>
<feature type="compositionally biased region" description="Polar residues" evidence="1">
    <location>
        <begin position="275"/>
        <end position="286"/>
    </location>
</feature>
<reference evidence="2" key="2">
    <citation type="submission" date="2015-06" db="UniProtKB">
        <authorList>
            <consortium name="EnsemblPlants"/>
        </authorList>
    </citation>
    <scope>IDENTIFICATION</scope>
</reference>
<reference evidence="3" key="1">
    <citation type="submission" date="2013-06" db="EMBL/GenBank/DDBJ databases">
        <authorList>
            <person name="Zhao Q."/>
        </authorList>
    </citation>
    <scope>NUCLEOTIDE SEQUENCE</scope>
    <source>
        <strain evidence="3">cv. W1943</strain>
    </source>
</reference>